<dbReference type="AlphaFoldDB" id="A0A699ZAQ8"/>
<name>A0A699ZAQ8_HAELA</name>
<evidence type="ECO:0000256" key="1">
    <source>
        <dbReference type="SAM" id="MobiDB-lite"/>
    </source>
</evidence>
<feature type="non-terminal residue" evidence="2">
    <location>
        <position position="1"/>
    </location>
</feature>
<organism evidence="2 3">
    <name type="scientific">Haematococcus lacustris</name>
    <name type="common">Green alga</name>
    <name type="synonym">Haematococcus pluvialis</name>
    <dbReference type="NCBI Taxonomy" id="44745"/>
    <lineage>
        <taxon>Eukaryota</taxon>
        <taxon>Viridiplantae</taxon>
        <taxon>Chlorophyta</taxon>
        <taxon>core chlorophytes</taxon>
        <taxon>Chlorophyceae</taxon>
        <taxon>CS clade</taxon>
        <taxon>Chlamydomonadales</taxon>
        <taxon>Haematococcaceae</taxon>
        <taxon>Haematococcus</taxon>
    </lineage>
</organism>
<evidence type="ECO:0000313" key="3">
    <source>
        <dbReference type="Proteomes" id="UP000485058"/>
    </source>
</evidence>
<accession>A0A699ZAQ8</accession>
<dbReference type="Proteomes" id="UP000485058">
    <property type="component" value="Unassembled WGS sequence"/>
</dbReference>
<feature type="region of interest" description="Disordered" evidence="1">
    <location>
        <begin position="97"/>
        <end position="123"/>
    </location>
</feature>
<gene>
    <name evidence="2" type="ORF">HaLaN_15621</name>
</gene>
<reference evidence="2 3" key="1">
    <citation type="submission" date="2020-02" db="EMBL/GenBank/DDBJ databases">
        <title>Draft genome sequence of Haematococcus lacustris strain NIES-144.</title>
        <authorList>
            <person name="Morimoto D."/>
            <person name="Nakagawa S."/>
            <person name="Yoshida T."/>
            <person name="Sawayama S."/>
        </authorList>
    </citation>
    <scope>NUCLEOTIDE SEQUENCE [LARGE SCALE GENOMIC DNA]</scope>
    <source>
        <strain evidence="2 3">NIES-144</strain>
    </source>
</reference>
<comment type="caution">
    <text evidence="2">The sequence shown here is derived from an EMBL/GenBank/DDBJ whole genome shotgun (WGS) entry which is preliminary data.</text>
</comment>
<evidence type="ECO:0000313" key="2">
    <source>
        <dbReference type="EMBL" id="GFH18765.1"/>
    </source>
</evidence>
<keyword evidence="3" id="KW-1185">Reference proteome</keyword>
<dbReference type="EMBL" id="BLLF01001352">
    <property type="protein sequence ID" value="GFH18765.1"/>
    <property type="molecule type" value="Genomic_DNA"/>
</dbReference>
<protein>
    <submittedName>
        <fullName evidence="2">Uncharacterized protein</fullName>
    </submittedName>
</protein>
<proteinExistence type="predicted"/>
<sequence length="123" mass="13824">MESRGPDVFMTTVPVLECLDVKAYQSFDAQLTQAKVEKVRKREQLRNILLCGVCSNDSHTVDAAAKPKGVNTYTEAPMKVIGSHYQRTSYLFQPEAGTGQLRRVSAEPRRQSPPIEHVYGRRS</sequence>